<dbReference type="Gene3D" id="3.60.21.10">
    <property type="match status" value="1"/>
</dbReference>
<dbReference type="SUPFAM" id="SSF56300">
    <property type="entry name" value="Metallo-dependent phosphatases"/>
    <property type="match status" value="1"/>
</dbReference>
<evidence type="ECO:0000313" key="6">
    <source>
        <dbReference type="Proteomes" id="UP000038083"/>
    </source>
</evidence>
<name>A0A0B7HIM7_9FLAO</name>
<proteinExistence type="predicted"/>
<keyword evidence="4" id="KW-0378">Hydrolase</keyword>
<dbReference type="Proteomes" id="UP000038083">
    <property type="component" value="Unassembled WGS sequence"/>
</dbReference>
<organism evidence="4 5">
    <name type="scientific">Capnocytophaga cynodegmi</name>
    <dbReference type="NCBI Taxonomy" id="28189"/>
    <lineage>
        <taxon>Bacteria</taxon>
        <taxon>Pseudomonadati</taxon>
        <taxon>Bacteroidota</taxon>
        <taxon>Flavobacteriia</taxon>
        <taxon>Flavobacteriales</taxon>
        <taxon>Flavobacteriaceae</taxon>
        <taxon>Capnocytophaga</taxon>
    </lineage>
</organism>
<dbReference type="GO" id="GO:0004081">
    <property type="term" value="F:bis(5'-nucleosyl)-tetraphosphatase (asymmetrical) activity"/>
    <property type="evidence" value="ECO:0007669"/>
    <property type="project" value="UniProtKB-EC"/>
</dbReference>
<dbReference type="AlphaFoldDB" id="A0A0B7HIM7"/>
<protein>
    <submittedName>
        <fullName evidence="4">Diadenosine 5',5'''-P1,P4-tetraphosphate asymmetrical hydrolase</fullName>
        <ecNumber evidence="4">3.6.1.17</ecNumber>
    </submittedName>
    <submittedName>
        <fullName evidence="2">Serine/threonine protein phosphatase</fullName>
    </submittedName>
</protein>
<dbReference type="EMBL" id="CDOG01000002">
    <property type="protein sequence ID" value="CEN34040.1"/>
    <property type="molecule type" value="Genomic_DNA"/>
</dbReference>
<dbReference type="EMBL" id="CDOD01000056">
    <property type="protein sequence ID" value="CEN39091.1"/>
    <property type="molecule type" value="Genomic_DNA"/>
</dbReference>
<evidence type="ECO:0000259" key="1">
    <source>
        <dbReference type="Pfam" id="PF00149"/>
    </source>
</evidence>
<reference evidence="5 6" key="1">
    <citation type="submission" date="2015-01" db="EMBL/GenBank/DDBJ databases">
        <authorList>
            <person name="MANFREDI Pablo"/>
        </authorList>
    </citation>
    <scope>NUCLEOTIDE SEQUENCE [LARGE SCALE GENOMIC DNA]</scope>
    <source>
        <strain evidence="3 6">Ccy74</strain>
        <strain evidence="4 5">Ccyn2B</strain>
    </source>
</reference>
<dbReference type="PRINTS" id="PR00114">
    <property type="entry name" value="STPHPHTASE"/>
</dbReference>
<dbReference type="InterPro" id="IPR006186">
    <property type="entry name" value="Ser/Thr-sp_prot-phosphatase"/>
</dbReference>
<dbReference type="OrthoDB" id="9808081at2"/>
<dbReference type="GeneID" id="96780766"/>
<evidence type="ECO:0000313" key="7">
    <source>
        <dbReference type="Proteomes" id="UP000242855"/>
    </source>
</evidence>
<dbReference type="RefSeq" id="WP_018279723.1">
    <property type="nucleotide sequence ID" value="NZ_BOQG01000004.1"/>
</dbReference>
<dbReference type="InterPro" id="IPR050126">
    <property type="entry name" value="Ap4A_hydrolase"/>
</dbReference>
<evidence type="ECO:0000313" key="5">
    <source>
        <dbReference type="Proteomes" id="UP000038055"/>
    </source>
</evidence>
<dbReference type="GO" id="GO:0005737">
    <property type="term" value="C:cytoplasm"/>
    <property type="evidence" value="ECO:0007669"/>
    <property type="project" value="TreeGrafter"/>
</dbReference>
<dbReference type="InterPro" id="IPR004843">
    <property type="entry name" value="Calcineurin-like_PHP"/>
</dbReference>
<dbReference type="GO" id="GO:0008803">
    <property type="term" value="F:bis(5'-nucleosyl)-tetraphosphatase (symmetrical) activity"/>
    <property type="evidence" value="ECO:0007669"/>
    <property type="project" value="TreeGrafter"/>
</dbReference>
<dbReference type="InterPro" id="IPR029052">
    <property type="entry name" value="Metallo-depent_PP-like"/>
</dbReference>
<dbReference type="EC" id="3.6.1.17" evidence="4"/>
<reference evidence="2 7" key="2">
    <citation type="journal article" date="2017" name="Genome Announc.">
        <title>Twelve Complete Reference Genomes of Clinical Isolates in the Capnocytophaga Genus.</title>
        <authorList>
            <person name="Villarma A."/>
            <person name="Gulvik C.A."/>
            <person name="Rowe L.A."/>
            <person name="Sheth M."/>
            <person name="Juieng P."/>
            <person name="Nicholson A.C."/>
            <person name="Loparev V.N."/>
            <person name="McQuiston J.R."/>
        </authorList>
    </citation>
    <scope>NUCLEOTIDE SEQUENCE [LARGE SCALE GENOMIC DNA]</scope>
    <source>
        <strain evidence="2 7">G7591</strain>
    </source>
</reference>
<feature type="domain" description="Calcineurin-like phosphoesterase" evidence="1">
    <location>
        <begin position="10"/>
        <end position="151"/>
    </location>
</feature>
<dbReference type="Pfam" id="PF00149">
    <property type="entry name" value="Metallophos"/>
    <property type="match status" value="1"/>
</dbReference>
<evidence type="ECO:0000313" key="2">
    <source>
        <dbReference type="EMBL" id="ATA67694.1"/>
    </source>
</evidence>
<dbReference type="PANTHER" id="PTHR42850">
    <property type="entry name" value="METALLOPHOSPHOESTERASE"/>
    <property type="match status" value="1"/>
</dbReference>
<dbReference type="GO" id="GO:0110154">
    <property type="term" value="P:RNA decapping"/>
    <property type="evidence" value="ECO:0007669"/>
    <property type="project" value="TreeGrafter"/>
</dbReference>
<dbReference type="PANTHER" id="PTHR42850:SF4">
    <property type="entry name" value="ZINC-DEPENDENT ENDOPOLYPHOSPHATASE"/>
    <property type="match status" value="1"/>
</dbReference>
<dbReference type="STRING" id="28189.CCYN74_100024"/>
<dbReference type="Proteomes" id="UP000038055">
    <property type="component" value="Unassembled WGS sequence"/>
</dbReference>
<accession>A0A0B7HIM7</accession>
<gene>
    <name evidence="4" type="ORF">CCYN2B_60026</name>
    <name evidence="3" type="ORF">CCYN74_100024</name>
    <name evidence="2" type="ORF">CGC48_03030</name>
</gene>
<dbReference type="EMBL" id="CP022378">
    <property type="protein sequence ID" value="ATA67694.1"/>
    <property type="molecule type" value="Genomic_DNA"/>
</dbReference>
<dbReference type="GO" id="GO:0016791">
    <property type="term" value="F:phosphatase activity"/>
    <property type="evidence" value="ECO:0007669"/>
    <property type="project" value="TreeGrafter"/>
</dbReference>
<dbReference type="Proteomes" id="UP000242855">
    <property type="component" value="Chromosome"/>
</dbReference>
<evidence type="ECO:0000313" key="3">
    <source>
        <dbReference type="EMBL" id="CEN34040.1"/>
    </source>
</evidence>
<sequence>MNRLTTNPRRTLVVGDIHGAYKALVQVIQRVKIRKNDFFIFLGDYSDGWSQTPEVLDFLLQFRKHYSCLFIRGNHDALCLEFLQGASMDKMWYYHGGDATEKAYQNASEEVKQRHIKFLSELENYYLDSNNRLFVHAGFTNLRGVDFEYFPEMFYWDRTLWELATSVKTSPEHSKYPSRLLLYSETFIGHTPTTRLGCDKPMTANNVWNVDTGAAFKGRVSIMDIDTKEYWQSDPVFELYPDEKGRNK</sequence>
<evidence type="ECO:0000313" key="4">
    <source>
        <dbReference type="EMBL" id="CEN39091.1"/>
    </source>
</evidence>
<dbReference type="KEGG" id="ccyn:CGC48_03030"/>
<dbReference type="eggNOG" id="COG0639">
    <property type="taxonomic scope" value="Bacteria"/>
</dbReference>
<keyword evidence="5" id="KW-1185">Reference proteome</keyword>